<dbReference type="PROSITE" id="PS00262">
    <property type="entry name" value="INSULIN"/>
    <property type="match status" value="1"/>
</dbReference>
<dbReference type="InterPro" id="IPR036438">
    <property type="entry name" value="Insulin-like_sf"/>
</dbReference>
<dbReference type="PANTHER" id="PTHR46845">
    <property type="entry name" value="INSULIN-LIKE GROWTH FACTOR I"/>
    <property type="match status" value="1"/>
</dbReference>
<dbReference type="GO" id="GO:0008283">
    <property type="term" value="P:cell population proliferation"/>
    <property type="evidence" value="ECO:0007669"/>
    <property type="project" value="TreeGrafter"/>
</dbReference>
<dbReference type="GO" id="GO:0005159">
    <property type="term" value="F:insulin-like growth factor receptor binding"/>
    <property type="evidence" value="ECO:0007669"/>
    <property type="project" value="TreeGrafter"/>
</dbReference>
<evidence type="ECO:0000256" key="1">
    <source>
        <dbReference type="ARBA" id="ARBA00004613"/>
    </source>
</evidence>
<evidence type="ECO:0000256" key="5">
    <source>
        <dbReference type="ARBA" id="ARBA00023157"/>
    </source>
</evidence>
<proteinExistence type="inferred from homology"/>
<dbReference type="GO" id="GO:0005179">
    <property type="term" value="F:hormone activity"/>
    <property type="evidence" value="ECO:0007669"/>
    <property type="project" value="InterPro"/>
</dbReference>
<evidence type="ECO:0000256" key="7">
    <source>
        <dbReference type="RuleBase" id="RU000406"/>
    </source>
</evidence>
<dbReference type="FunFam" id="1.10.100.10:FF:000001">
    <property type="entry name" value="insulin-like growth factor I isoform X1"/>
    <property type="match status" value="1"/>
</dbReference>
<feature type="transmembrane region" description="Helical" evidence="8">
    <location>
        <begin position="6"/>
        <end position="26"/>
    </location>
</feature>
<comment type="function">
    <text evidence="6">The insulin-like growth factors, isolated from plasma, are structurally and functionally related to insulin but have a much higher growth-promoting activity. Acts as a ligand for IGF1R. Binds to the alpha subunit of IGF1R, leading to the activation of the intrinsic tyrosine kinase activity which autophosphorylates tyrosine residues in the beta subunit thus initiatiating a cascade of down-stream signaling events leading to activation of the PI3K-AKT/PKB and the Ras-MAPK pathways. Binds to integrins. Its binding to integrins and subsequent ternary complex formation with integrins and IGFR1 are essential for IGF1 signaling.</text>
</comment>
<dbReference type="SUPFAM" id="SSF56994">
    <property type="entry name" value="Insulin-like"/>
    <property type="match status" value="1"/>
</dbReference>
<keyword evidence="11" id="KW-1185">Reference proteome</keyword>
<keyword evidence="8" id="KW-0472">Membrane</keyword>
<reference evidence="10 11" key="1">
    <citation type="submission" date="2020-06" db="EMBL/GenBank/DDBJ databases">
        <authorList>
            <consortium name="Wellcome Sanger Institute Data Sharing"/>
        </authorList>
    </citation>
    <scope>NUCLEOTIDE SEQUENCE [LARGE SCALE GENOMIC DNA]</scope>
</reference>
<dbReference type="InterPro" id="IPR022352">
    <property type="entry name" value="Ins/IGF/rlx"/>
</dbReference>
<comment type="subcellular location">
    <subcellularLocation>
        <location evidence="1 7">Secreted</location>
    </subcellularLocation>
</comment>
<evidence type="ECO:0000256" key="3">
    <source>
        <dbReference type="ARBA" id="ARBA00022525"/>
    </source>
</evidence>
<evidence type="ECO:0000256" key="8">
    <source>
        <dbReference type="SAM" id="Phobius"/>
    </source>
</evidence>
<dbReference type="GeneTree" id="ENSGT00970000197275"/>
<dbReference type="GO" id="GO:0008284">
    <property type="term" value="P:positive regulation of cell population proliferation"/>
    <property type="evidence" value="ECO:0007669"/>
    <property type="project" value="TreeGrafter"/>
</dbReference>
<feature type="transmembrane region" description="Helical" evidence="8">
    <location>
        <begin position="38"/>
        <end position="55"/>
    </location>
</feature>
<dbReference type="PRINTS" id="PR00276">
    <property type="entry name" value="INSULINFAMLY"/>
</dbReference>
<dbReference type="AlphaFoldDB" id="A0AAY4EIF8"/>
<dbReference type="GO" id="GO:0048009">
    <property type="term" value="P:insulin-like growth factor receptor signaling pathway"/>
    <property type="evidence" value="ECO:0007669"/>
    <property type="project" value="TreeGrafter"/>
</dbReference>
<evidence type="ECO:0000256" key="2">
    <source>
        <dbReference type="ARBA" id="ARBA00009034"/>
    </source>
</evidence>
<dbReference type="Proteomes" id="UP000694580">
    <property type="component" value="Chromosome 10"/>
</dbReference>
<accession>A0AAY4EIF8</accession>
<dbReference type="Ensembl" id="ENSDCDT00010067553.1">
    <property type="protein sequence ID" value="ENSDCDP00010056891.1"/>
    <property type="gene ID" value="ENSDCDG00010032336.1"/>
</dbReference>
<dbReference type="SMART" id="SM00078">
    <property type="entry name" value="IlGF"/>
    <property type="match status" value="1"/>
</dbReference>
<evidence type="ECO:0000313" key="10">
    <source>
        <dbReference type="Ensembl" id="ENSDCDP00010056891.1"/>
    </source>
</evidence>
<reference evidence="10" key="2">
    <citation type="submission" date="2025-08" db="UniProtKB">
        <authorList>
            <consortium name="Ensembl"/>
        </authorList>
    </citation>
    <scope>IDENTIFICATION</scope>
</reference>
<evidence type="ECO:0000259" key="9">
    <source>
        <dbReference type="SMART" id="SM00078"/>
    </source>
</evidence>
<dbReference type="InterPro" id="IPR016179">
    <property type="entry name" value="Insulin-like"/>
</dbReference>
<evidence type="ECO:0000313" key="11">
    <source>
        <dbReference type="Proteomes" id="UP000694580"/>
    </source>
</evidence>
<dbReference type="Gene3D" id="1.10.100.10">
    <property type="entry name" value="Insulin-like"/>
    <property type="match status" value="1"/>
</dbReference>
<organism evidence="10 11">
    <name type="scientific">Denticeps clupeoides</name>
    <name type="common">denticle herring</name>
    <dbReference type="NCBI Taxonomy" id="299321"/>
    <lineage>
        <taxon>Eukaryota</taxon>
        <taxon>Metazoa</taxon>
        <taxon>Chordata</taxon>
        <taxon>Craniata</taxon>
        <taxon>Vertebrata</taxon>
        <taxon>Euteleostomi</taxon>
        <taxon>Actinopterygii</taxon>
        <taxon>Neopterygii</taxon>
        <taxon>Teleostei</taxon>
        <taxon>Clupei</taxon>
        <taxon>Clupeiformes</taxon>
        <taxon>Denticipitoidei</taxon>
        <taxon>Denticipitidae</taxon>
        <taxon>Denticeps</taxon>
    </lineage>
</organism>
<dbReference type="GO" id="GO:0043066">
    <property type="term" value="P:negative regulation of apoptotic process"/>
    <property type="evidence" value="ECO:0007669"/>
    <property type="project" value="TreeGrafter"/>
</dbReference>
<dbReference type="GO" id="GO:0051897">
    <property type="term" value="P:positive regulation of phosphatidylinositol 3-kinase/protein kinase B signal transduction"/>
    <property type="evidence" value="ECO:0007669"/>
    <property type="project" value="TreeGrafter"/>
</dbReference>
<dbReference type="GO" id="GO:0008083">
    <property type="term" value="F:growth factor activity"/>
    <property type="evidence" value="ECO:0007669"/>
    <property type="project" value="UniProtKB-KW"/>
</dbReference>
<comment type="similarity">
    <text evidence="2 7">Belongs to the insulin family.</text>
</comment>
<evidence type="ECO:0000256" key="4">
    <source>
        <dbReference type="ARBA" id="ARBA00023030"/>
    </source>
</evidence>
<protein>
    <recommendedName>
        <fullName evidence="9">Insulin-like domain-containing protein</fullName>
    </recommendedName>
</protein>
<sequence>VGHACTLMVSLMTCTYPMLCNILHVINYIMLYFISRRILTVITAGLCVSLLWEFSSITHSAKTRCGWELVADLEFVCGDRGFYRATGSGYGRTLRSRGKGIVENCCVRGCDLQHLEKYCATTPKRGRRNTPLPLEQTLVRPLWMNIIKYINYNQE</sequence>
<name>A0AAY4EIF8_9TELE</name>
<dbReference type="Pfam" id="PF00049">
    <property type="entry name" value="Insulin"/>
    <property type="match status" value="1"/>
</dbReference>
<keyword evidence="3 7" id="KW-0964">Secreted</keyword>
<dbReference type="InterPro" id="IPR022353">
    <property type="entry name" value="Insulin_CS"/>
</dbReference>
<keyword evidence="4" id="KW-0339">Growth factor</keyword>
<dbReference type="PANTHER" id="PTHR46845:SF2">
    <property type="entry name" value="INSULIN-LIKE GROWTH FACTOR 3"/>
    <property type="match status" value="1"/>
</dbReference>
<keyword evidence="8" id="KW-0812">Transmembrane</keyword>
<reference evidence="10" key="3">
    <citation type="submission" date="2025-09" db="UniProtKB">
        <authorList>
            <consortium name="Ensembl"/>
        </authorList>
    </citation>
    <scope>IDENTIFICATION</scope>
</reference>
<keyword evidence="5" id="KW-1015">Disulfide bond</keyword>
<keyword evidence="8" id="KW-1133">Transmembrane helix</keyword>
<dbReference type="GO" id="GO:0005615">
    <property type="term" value="C:extracellular space"/>
    <property type="evidence" value="ECO:0007669"/>
    <property type="project" value="TreeGrafter"/>
</dbReference>
<feature type="domain" description="Insulin-like" evidence="9">
    <location>
        <begin position="62"/>
        <end position="119"/>
    </location>
</feature>
<evidence type="ECO:0000256" key="6">
    <source>
        <dbReference type="ARBA" id="ARBA00056939"/>
    </source>
</evidence>